<evidence type="ECO:0000313" key="7">
    <source>
        <dbReference type="Proteomes" id="UP000596902"/>
    </source>
</evidence>
<comment type="similarity">
    <text evidence="1">Belongs to the peptidase C15 family.</text>
</comment>
<dbReference type="GeneID" id="62198945"/>
<evidence type="ECO:0000256" key="1">
    <source>
        <dbReference type="ARBA" id="ARBA00006641"/>
    </source>
</evidence>
<reference evidence="6" key="1">
    <citation type="submission" date="2020-01" db="EMBL/GenBank/DDBJ databases">
        <authorList>
            <person name="Feng Z.H.Z."/>
        </authorList>
    </citation>
    <scope>NUCLEOTIDE SEQUENCE</scope>
    <source>
        <strain evidence="6">CBS107.38</strain>
    </source>
</reference>
<dbReference type="InterPro" id="IPR036440">
    <property type="entry name" value="Peptidase_C15-like_sf"/>
</dbReference>
<feature type="non-terminal residue" evidence="6">
    <location>
        <position position="721"/>
    </location>
</feature>
<evidence type="ECO:0000256" key="4">
    <source>
        <dbReference type="ARBA" id="ARBA00022807"/>
    </source>
</evidence>
<evidence type="ECO:0000256" key="5">
    <source>
        <dbReference type="SAM" id="MobiDB-lite"/>
    </source>
</evidence>
<name>A0A8H7EK21_9PLEO</name>
<dbReference type="RefSeq" id="XP_038791623.1">
    <property type="nucleotide sequence ID" value="XM_038925767.1"/>
</dbReference>
<evidence type="ECO:0000313" key="6">
    <source>
        <dbReference type="EMBL" id="KAF7681744.1"/>
    </source>
</evidence>
<evidence type="ECO:0000256" key="3">
    <source>
        <dbReference type="ARBA" id="ARBA00022801"/>
    </source>
</evidence>
<dbReference type="PANTHER" id="PTHR23402:SF1">
    <property type="entry name" value="PYROGLUTAMYL-PEPTIDASE I"/>
    <property type="match status" value="1"/>
</dbReference>
<dbReference type="InterPro" id="IPR016125">
    <property type="entry name" value="Peptidase_C15-like"/>
</dbReference>
<evidence type="ECO:0008006" key="8">
    <source>
        <dbReference type="Google" id="ProtNLM"/>
    </source>
</evidence>
<reference evidence="6" key="2">
    <citation type="submission" date="2020-08" db="EMBL/GenBank/DDBJ databases">
        <title>Draft Genome Sequence of Cumin Blight Pathogen Alternaria burnsii.</title>
        <authorList>
            <person name="Feng Z."/>
        </authorList>
    </citation>
    <scope>NUCLEOTIDE SEQUENCE</scope>
    <source>
        <strain evidence="6">CBS107.38</strain>
    </source>
</reference>
<organism evidence="6 7">
    <name type="scientific">Alternaria burnsii</name>
    <dbReference type="NCBI Taxonomy" id="1187904"/>
    <lineage>
        <taxon>Eukaryota</taxon>
        <taxon>Fungi</taxon>
        <taxon>Dikarya</taxon>
        <taxon>Ascomycota</taxon>
        <taxon>Pezizomycotina</taxon>
        <taxon>Dothideomycetes</taxon>
        <taxon>Pleosporomycetidae</taxon>
        <taxon>Pleosporales</taxon>
        <taxon>Pleosporineae</taxon>
        <taxon>Pleosporaceae</taxon>
        <taxon>Alternaria</taxon>
        <taxon>Alternaria sect. Alternaria</taxon>
    </lineage>
</organism>
<dbReference type="PANTHER" id="PTHR23402">
    <property type="entry name" value="PROTEASE FAMILY C15 PYROGLUTAMYL-PEPTIDASE I-RELATED"/>
    <property type="match status" value="1"/>
</dbReference>
<comment type="caution">
    <text evidence="6">The sequence shown here is derived from an EMBL/GenBank/DDBJ whole genome shotgun (WGS) entry which is preliminary data.</text>
</comment>
<dbReference type="GO" id="GO:0006508">
    <property type="term" value="P:proteolysis"/>
    <property type="evidence" value="ECO:0007669"/>
    <property type="project" value="UniProtKB-KW"/>
</dbReference>
<keyword evidence="2" id="KW-0645">Protease</keyword>
<evidence type="ECO:0000256" key="2">
    <source>
        <dbReference type="ARBA" id="ARBA00022670"/>
    </source>
</evidence>
<dbReference type="AlphaFoldDB" id="A0A8H7EK21"/>
<keyword evidence="7" id="KW-1185">Reference proteome</keyword>
<dbReference type="GO" id="GO:0008234">
    <property type="term" value="F:cysteine-type peptidase activity"/>
    <property type="evidence" value="ECO:0007669"/>
    <property type="project" value="UniProtKB-KW"/>
</dbReference>
<sequence length="721" mass="80430">LFCRVHLVSQVYHRLSQIINAAIKLCCFAASKRRGRETSNRTGHWIWSKVPKNSSWDIASTLPALLPKSSNNQTPINIHVHHEPIRVAYNTVVNLVPQLLPPANPLYPSPDIVLHIGLAAGRNYFAIEQGSHSHGYGKIPDVDGQRFEDSAAEEHFPSSRYPHKLKTSFDTSDVLARWKANLGNTSANGTKNNEGCTDVRISTDAGNFLCGFIYYNSLAHYFNIKEDERPVIFLHVPDLSSSEDKLKEGWEATVALIKALVESRQESGGKVVDGDKKDGEPENDKKEEQTDNNFTATHILSLANYTSHHLVPLTLKPSTPLLPSSLRLRTVIISLTTNNFSYARLGHLMGWYSTYPLPTTTPAPYDDSARYGRVAAWGYAEILDSTVEGIEKGMSVYGYLPSSTEWEDITVEKAKDTRDGSVIDDQVIVTDAHRQHLWKIYNRYRICGPLPKLADQTERKDELGWSALMMGLFTVAHNLCNYVFPPQKVDGGMRKQTSRIHPTGNGEWSVEDADLRDAIVVVLNASGKTASCFAYVLRHCRPAEHQPARIIGIGSTASIEVIRRTGWYDNAVPYDIFDDTAMEIKNSNSKRIVFFDFGARPGANAKWRSALSSLSPTVPFTLVTVGGEVAPQDPEKATQRLANRASLNIVNAGLLQEKGIETAGGMYFDNVYAAFQVFWRQAREVGMLELKWGEGLDDWERGWEMLCRDEVKADVGLVYSI</sequence>
<proteinExistence type="inferred from homology"/>
<keyword evidence="3" id="KW-0378">Hydrolase</keyword>
<dbReference type="SUPFAM" id="SSF53182">
    <property type="entry name" value="Pyrrolidone carboxyl peptidase (pyroglutamate aminopeptidase)"/>
    <property type="match status" value="1"/>
</dbReference>
<dbReference type="InterPro" id="IPR021276">
    <property type="entry name" value="DUF2855"/>
</dbReference>
<gene>
    <name evidence="6" type="ORF">GT037_000720</name>
</gene>
<dbReference type="Pfam" id="PF11017">
    <property type="entry name" value="DUF2855"/>
    <property type="match status" value="1"/>
</dbReference>
<dbReference type="EMBL" id="JAAABM010000001">
    <property type="protein sequence ID" value="KAF7681744.1"/>
    <property type="molecule type" value="Genomic_DNA"/>
</dbReference>
<feature type="compositionally biased region" description="Basic and acidic residues" evidence="5">
    <location>
        <begin position="268"/>
        <end position="289"/>
    </location>
</feature>
<dbReference type="Gene3D" id="3.40.630.20">
    <property type="entry name" value="Peptidase C15, pyroglutamyl peptidase I-like"/>
    <property type="match status" value="1"/>
</dbReference>
<dbReference type="Proteomes" id="UP000596902">
    <property type="component" value="Unassembled WGS sequence"/>
</dbReference>
<keyword evidence="4" id="KW-0788">Thiol protease</keyword>
<feature type="region of interest" description="Disordered" evidence="5">
    <location>
        <begin position="268"/>
        <end position="292"/>
    </location>
</feature>
<protein>
    <recommendedName>
        <fullName evidence="8">Peptidase C15, pyroglutamyl peptidase I-like protein</fullName>
    </recommendedName>
</protein>
<accession>A0A8H7EK21</accession>